<evidence type="ECO:0000256" key="1">
    <source>
        <dbReference type="ARBA" id="ARBA00022729"/>
    </source>
</evidence>
<dbReference type="InterPro" id="IPR013517">
    <property type="entry name" value="FG-GAP"/>
</dbReference>
<evidence type="ECO:0000313" key="4">
    <source>
        <dbReference type="Proteomes" id="UP000313066"/>
    </source>
</evidence>
<dbReference type="CDD" id="cd01833">
    <property type="entry name" value="XynB_like"/>
    <property type="match status" value="1"/>
</dbReference>
<proteinExistence type="predicted"/>
<dbReference type="SUPFAM" id="SSF52266">
    <property type="entry name" value="SGNH hydrolase"/>
    <property type="match status" value="1"/>
</dbReference>
<keyword evidence="4" id="KW-1185">Reference proteome</keyword>
<dbReference type="GO" id="GO:0004622">
    <property type="term" value="F:phosphatidylcholine lysophospholipase activity"/>
    <property type="evidence" value="ECO:0007669"/>
    <property type="project" value="TreeGrafter"/>
</dbReference>
<name>A0A5N6BX32_9ACTN</name>
<dbReference type="InterPro" id="IPR051532">
    <property type="entry name" value="Ester_Hydrolysis_Enzymes"/>
</dbReference>
<accession>A0A5N6BX32</accession>
<dbReference type="Pfam" id="PF13517">
    <property type="entry name" value="FG-GAP_3"/>
    <property type="match status" value="1"/>
</dbReference>
<dbReference type="PANTHER" id="PTHR30383:SF5">
    <property type="entry name" value="SGNH HYDROLASE-TYPE ESTERASE DOMAIN-CONTAINING PROTEIN"/>
    <property type="match status" value="1"/>
</dbReference>
<dbReference type="Gene3D" id="3.40.50.1110">
    <property type="entry name" value="SGNH hydrolase"/>
    <property type="match status" value="1"/>
</dbReference>
<dbReference type="InterPro" id="IPR028994">
    <property type="entry name" value="Integrin_alpha_N"/>
</dbReference>
<dbReference type="InterPro" id="IPR036514">
    <property type="entry name" value="SGNH_hydro_sf"/>
</dbReference>
<dbReference type="InterPro" id="IPR013830">
    <property type="entry name" value="SGNH_hydro"/>
</dbReference>
<dbReference type="PANTHER" id="PTHR30383">
    <property type="entry name" value="THIOESTERASE 1/PROTEASE 1/LYSOPHOSPHOLIPASE L1"/>
    <property type="match status" value="1"/>
</dbReference>
<keyword evidence="1" id="KW-0732">Signal</keyword>
<feature type="domain" description="SGNH hydrolase-type esterase" evidence="2">
    <location>
        <begin position="290"/>
        <end position="464"/>
    </location>
</feature>
<protein>
    <recommendedName>
        <fullName evidence="2">SGNH hydrolase-type esterase domain-containing protein</fullName>
    </recommendedName>
</protein>
<organism evidence="3 4">
    <name type="scientific">Microbispora catharanthi</name>
    <dbReference type="NCBI Taxonomy" id="1712871"/>
    <lineage>
        <taxon>Bacteria</taxon>
        <taxon>Bacillati</taxon>
        <taxon>Actinomycetota</taxon>
        <taxon>Actinomycetes</taxon>
        <taxon>Streptosporangiales</taxon>
        <taxon>Streptosporangiaceae</taxon>
        <taxon>Microbispora</taxon>
    </lineage>
</organism>
<sequence>MYKTSGLAFISRHVPIVVMAIIMVVCLAPVTPARAAARDVTITLSASDLGVNPAVLRDIVPEMQAEITEHGGLGDTLKQAIADSQSPVSITVDTSVWPNFSGTVNVTPDGAGLVLTIPAAEITTSGFWQQVAATAIAWIVGYGLRMLCIGSLTASGVLAATIPLVCTPLQTTVTGIMAALVTHAFAGDLGTPEATRDIIIAGILGLAGGFLWEKYLAPWAKANLADAIKRAGIWIRSQVPWLDSWFGGVVAGRVEQLGWRFQELENLIAEETAAWAGVTSNLQRNVRIMALGDSITYGAGSSNGGGYRSTLGDMLREDGATATFVGSQHSGPAPDAHEGHSGWTISQIAGITDAAMATYAPNVVLLHIGTNDLNNNDDPDGAPARLGSLIDQIFRADPNVTLLVSTIVPSNWGATQARILRFNEAIRSETGSRWAAGKHVYMVNMSPVTLTDLADLLHPNDSGYLKMAALFYRGLVDVGRAGWIAGSGGGTSAAGPVKGWFPQGTIASGTFAEFNGRVVYADINGDRKADYLEINDDSSVRAWLNGGAKPGGGDWYWWPQGTIAGGVGAIGIHVHFTDINADGRADYLVVGYDGSVQAWLNGGPKPGGGDWYWWPQGTIAGGVGASASHVQFADLDGDGRADYLKVNDDSSVQAWLNGGPKPSGGDWYWWPQGTVAGGVGAPGSRIRFAPLYGTRSADYVRMGGLSDPGAAGYDSSVQVWQNGGPKPSGGDWYWIPGGQVAGGVGVDGRQIQFADLDGDGRADYLDVDPRTGATRAWTNFG</sequence>
<dbReference type="AlphaFoldDB" id="A0A5N6BX32"/>
<reference evidence="3 4" key="1">
    <citation type="submission" date="2019-10" db="EMBL/GenBank/DDBJ databases">
        <title>Nonomuraea sp. nov., isolated from Phyllanthus amarus.</title>
        <authorList>
            <person name="Klykleung N."/>
            <person name="Tanasupawat S."/>
        </authorList>
    </citation>
    <scope>NUCLEOTIDE SEQUENCE [LARGE SCALE GENOMIC DNA]</scope>
    <source>
        <strain evidence="3 4">CR1-09</strain>
    </source>
</reference>
<dbReference type="SUPFAM" id="SSF69318">
    <property type="entry name" value="Integrin alpha N-terminal domain"/>
    <property type="match status" value="1"/>
</dbReference>
<gene>
    <name evidence="3" type="ORF">FH610_014260</name>
</gene>
<evidence type="ECO:0000313" key="3">
    <source>
        <dbReference type="EMBL" id="KAB8185045.1"/>
    </source>
</evidence>
<dbReference type="Pfam" id="PF13472">
    <property type="entry name" value="Lipase_GDSL_2"/>
    <property type="match status" value="1"/>
</dbReference>
<dbReference type="Proteomes" id="UP000313066">
    <property type="component" value="Unassembled WGS sequence"/>
</dbReference>
<evidence type="ECO:0000259" key="2">
    <source>
        <dbReference type="Pfam" id="PF13472"/>
    </source>
</evidence>
<dbReference type="EMBL" id="VDMA02000006">
    <property type="protein sequence ID" value="KAB8185045.1"/>
    <property type="molecule type" value="Genomic_DNA"/>
</dbReference>
<comment type="caution">
    <text evidence="3">The sequence shown here is derived from an EMBL/GenBank/DDBJ whole genome shotgun (WGS) entry which is preliminary data.</text>
</comment>